<organism evidence="10 11">
    <name type="scientific">Tessaracoccus rhinocerotis</name>
    <dbReference type="NCBI Taxonomy" id="1689449"/>
    <lineage>
        <taxon>Bacteria</taxon>
        <taxon>Bacillati</taxon>
        <taxon>Actinomycetota</taxon>
        <taxon>Actinomycetes</taxon>
        <taxon>Propionibacteriales</taxon>
        <taxon>Propionibacteriaceae</taxon>
        <taxon>Tessaracoccus</taxon>
    </lineage>
</organism>
<evidence type="ECO:0000256" key="2">
    <source>
        <dbReference type="ARBA" id="ARBA00010219"/>
    </source>
</evidence>
<dbReference type="RefSeq" id="WP_143939411.1">
    <property type="nucleotide sequence ID" value="NZ_VKKG01000008.1"/>
</dbReference>
<dbReference type="EC" id="5.1.1.7" evidence="3 8"/>
<dbReference type="NCBIfam" id="TIGR00652">
    <property type="entry name" value="DapF"/>
    <property type="match status" value="1"/>
</dbReference>
<evidence type="ECO:0000256" key="5">
    <source>
        <dbReference type="ARBA" id="ARBA00023154"/>
    </source>
</evidence>
<comment type="catalytic activity">
    <reaction evidence="7 8">
        <text>(2S,6S)-2,6-diaminopimelate = meso-2,6-diaminopimelate</text>
        <dbReference type="Rhea" id="RHEA:15393"/>
        <dbReference type="ChEBI" id="CHEBI:57609"/>
        <dbReference type="ChEBI" id="CHEBI:57791"/>
        <dbReference type="EC" id="5.1.1.7"/>
    </reaction>
</comment>
<evidence type="ECO:0000256" key="7">
    <source>
        <dbReference type="ARBA" id="ARBA00051712"/>
    </source>
</evidence>
<evidence type="ECO:0000256" key="1">
    <source>
        <dbReference type="ARBA" id="ARBA00005196"/>
    </source>
</evidence>
<reference evidence="10 11" key="1">
    <citation type="submission" date="2019-07" db="EMBL/GenBank/DDBJ databases">
        <authorList>
            <person name="Zhou L.-Y."/>
        </authorList>
    </citation>
    <scope>NUCLEOTIDE SEQUENCE [LARGE SCALE GENOMIC DNA]</scope>
    <source>
        <strain evidence="10 11">YIM 101269</strain>
    </source>
</reference>
<feature type="active site" description="Proton donor" evidence="8">
    <location>
        <position position="82"/>
    </location>
</feature>
<evidence type="ECO:0000256" key="9">
    <source>
        <dbReference type="PROSITE-ProRule" id="PRU10125"/>
    </source>
</evidence>
<evidence type="ECO:0000256" key="4">
    <source>
        <dbReference type="ARBA" id="ARBA00022605"/>
    </source>
</evidence>
<dbReference type="EMBL" id="VKKG01000008">
    <property type="protein sequence ID" value="TRY16594.1"/>
    <property type="molecule type" value="Genomic_DNA"/>
</dbReference>
<dbReference type="PROSITE" id="PS01326">
    <property type="entry name" value="DAP_EPIMERASE"/>
    <property type="match status" value="1"/>
</dbReference>
<keyword evidence="6 8" id="KW-0413">Isomerase</keyword>
<protein>
    <recommendedName>
        <fullName evidence="3 8">Diaminopimelate epimerase</fullName>
        <shortName evidence="8">DAP epimerase</shortName>
        <ecNumber evidence="3 8">5.1.1.7</ecNumber>
    </recommendedName>
    <alternativeName>
        <fullName evidence="8">PLP-independent amino acid racemase</fullName>
    </alternativeName>
</protein>
<feature type="binding site" evidence="8">
    <location>
        <position position="155"/>
    </location>
    <ligand>
        <name>substrate</name>
    </ligand>
</feature>
<evidence type="ECO:0000256" key="8">
    <source>
        <dbReference type="HAMAP-Rule" id="MF_00197"/>
    </source>
</evidence>
<feature type="active site" description="Proton acceptor" evidence="8">
    <location>
        <position position="216"/>
    </location>
</feature>
<keyword evidence="4 8" id="KW-0028">Amino-acid biosynthesis</keyword>
<comment type="subcellular location">
    <subcellularLocation>
        <location evidence="8">Cytoplasm</location>
    </subcellularLocation>
</comment>
<comment type="function">
    <text evidence="8">Catalyzes the stereoinversion of LL-2,6-diaminopimelate (L,L-DAP) to meso-diaminopimelate (meso-DAP), a precursor of L-lysine and an essential component of the bacterial peptidoglycan.</text>
</comment>
<comment type="caution">
    <text evidence="8">Lacks conserved residue(s) required for the propagation of feature annotation.</text>
</comment>
<comment type="similarity">
    <text evidence="2 8">Belongs to the diaminopimelate epimerase family.</text>
</comment>
<dbReference type="InterPro" id="IPR001653">
    <property type="entry name" value="DAP_epimerase_DapF"/>
</dbReference>
<feature type="binding site" evidence="8">
    <location>
        <begin position="217"/>
        <end position="218"/>
    </location>
    <ligand>
        <name>substrate</name>
    </ligand>
</feature>
<gene>
    <name evidence="8" type="primary">dapF</name>
    <name evidence="10" type="ORF">FOJ82_15510</name>
</gene>
<dbReference type="SUPFAM" id="SSF54506">
    <property type="entry name" value="Diaminopimelate epimerase-like"/>
    <property type="match status" value="2"/>
</dbReference>
<dbReference type="PANTHER" id="PTHR31689:SF0">
    <property type="entry name" value="DIAMINOPIMELATE EPIMERASE"/>
    <property type="match status" value="1"/>
</dbReference>
<evidence type="ECO:0000313" key="11">
    <source>
        <dbReference type="Proteomes" id="UP000317638"/>
    </source>
</evidence>
<feature type="site" description="Could be important to modulate the pK values of the two catalytic cysteine residues" evidence="8">
    <location>
        <position position="207"/>
    </location>
</feature>
<keyword evidence="11" id="KW-1185">Reference proteome</keyword>
<evidence type="ECO:0000256" key="3">
    <source>
        <dbReference type="ARBA" id="ARBA00013080"/>
    </source>
</evidence>
<keyword evidence="5 8" id="KW-0457">Lysine biosynthesis</keyword>
<dbReference type="UniPathway" id="UPA00034">
    <property type="reaction ID" value="UER00025"/>
</dbReference>
<dbReference type="Gene3D" id="3.10.310.10">
    <property type="entry name" value="Diaminopimelate Epimerase, Chain A, domain 1"/>
    <property type="match status" value="2"/>
</dbReference>
<accession>A0A553JVX4</accession>
<keyword evidence="8" id="KW-0963">Cytoplasm</keyword>
<evidence type="ECO:0000313" key="10">
    <source>
        <dbReference type="EMBL" id="TRY16594.1"/>
    </source>
</evidence>
<dbReference type="PANTHER" id="PTHR31689">
    <property type="entry name" value="DIAMINOPIMELATE EPIMERASE, CHLOROPLASTIC"/>
    <property type="match status" value="1"/>
</dbReference>
<dbReference type="OrthoDB" id="9805408at2"/>
<feature type="binding site" evidence="8">
    <location>
        <position position="73"/>
    </location>
    <ligand>
        <name>substrate</name>
    </ligand>
</feature>
<evidence type="ECO:0000256" key="6">
    <source>
        <dbReference type="ARBA" id="ARBA00023235"/>
    </source>
</evidence>
<feature type="binding site" evidence="8">
    <location>
        <begin position="83"/>
        <end position="84"/>
    </location>
    <ligand>
        <name>substrate</name>
    </ligand>
</feature>
<feature type="active site" evidence="9">
    <location>
        <position position="82"/>
    </location>
</feature>
<dbReference type="Pfam" id="PF01678">
    <property type="entry name" value="DAP_epimerase"/>
    <property type="match status" value="2"/>
</dbReference>
<comment type="subunit">
    <text evidence="8">Homodimer.</text>
</comment>
<dbReference type="GO" id="GO:0008837">
    <property type="term" value="F:diaminopimelate epimerase activity"/>
    <property type="evidence" value="ECO:0007669"/>
    <property type="project" value="UniProtKB-UniRule"/>
</dbReference>
<name>A0A553JVX4_9ACTN</name>
<dbReference type="HAMAP" id="MF_00197">
    <property type="entry name" value="DAP_epimerase"/>
    <property type="match status" value="1"/>
</dbReference>
<feature type="site" description="Could be important to modulate the pK values of the two catalytic cysteine residues" evidence="8">
    <location>
        <position position="157"/>
    </location>
</feature>
<comment type="pathway">
    <text evidence="1 8">Amino-acid biosynthesis; L-lysine biosynthesis via DAP pathway; DL-2,6-diaminopimelate from LL-2,6-diaminopimelate: step 1/1.</text>
</comment>
<proteinExistence type="inferred from homology"/>
<feature type="binding site" evidence="8">
    <location>
        <begin position="207"/>
        <end position="208"/>
    </location>
    <ligand>
        <name>substrate</name>
    </ligand>
</feature>
<dbReference type="InterPro" id="IPR018510">
    <property type="entry name" value="DAP_epimerase_AS"/>
</dbReference>
<dbReference type="Proteomes" id="UP000317638">
    <property type="component" value="Unassembled WGS sequence"/>
</dbReference>
<comment type="caution">
    <text evidence="10">The sequence shown here is derived from an EMBL/GenBank/DDBJ whole genome shotgun (WGS) entry which is preliminary data.</text>
</comment>
<dbReference type="AlphaFoldDB" id="A0A553JVX4"/>
<dbReference type="GO" id="GO:0005829">
    <property type="term" value="C:cytosol"/>
    <property type="evidence" value="ECO:0007669"/>
    <property type="project" value="TreeGrafter"/>
</dbReference>
<feature type="binding site" evidence="8">
    <location>
        <position position="14"/>
    </location>
    <ligand>
        <name>substrate</name>
    </ligand>
</feature>
<sequence length="271" mass="29410">MRRFTFLKGQATLNDFIVIEDHHGMQDLSPSFVQQLCDRRGGIGADGLLRVVRAQHVKDWQGDPELWFMDYRNSDGSVAEMCGNGLRLFARHLMNEQLVPSGRFSVATRAGVKEVRIARGGLISVDVGRPRTSPEPVTVNHGGSEWEATVVDVGNPHAVAFVDASELSALDLSRQPTWSPEATFPDGANVEFVHETEPGRISMRVHERGSGETMSCGTGVVAAAAAYQQRTGHSGQVVVTVPGGELTVDVEGAHAWLTGPAVIHMRGEYWA</sequence>
<feature type="binding site" evidence="8">
    <location>
        <position position="189"/>
    </location>
    <ligand>
        <name>substrate</name>
    </ligand>
</feature>
<dbReference type="GO" id="GO:0009089">
    <property type="term" value="P:lysine biosynthetic process via diaminopimelate"/>
    <property type="evidence" value="ECO:0007669"/>
    <property type="project" value="UniProtKB-UniRule"/>
</dbReference>